<sequence length="310" mass="34727">MSSLVGDIPIPPHFLLFGGRERGLARCTNSSCKGIAAIALAIANSLWGTEVSDLAIKLVSFTKEGDIDFKQLFSRQTKEEGVSEQYGVESSSSPDPDKIEMFSVSCQTQEAATGEFAFILHLLNVCSSNKPHLMRTAIFSSSKNEKIIDDLTLCIEWPKERLDRKTTKDGELKLTFPKGVPKSLFEMEQLKSLTLCGRGRDLKKGRGRDLKKGRGRDLKKERDLTMRDFDCTNNWAKLKSLKSLSLTNCNLTSIPEGVFRLVSLEKLDLNNNKLTKIPESIAQLKKLTNLNLAHNNIREVPEYVWQMGCL</sequence>
<dbReference type="PANTHER" id="PTHR48051:SF1">
    <property type="entry name" value="RAS SUPPRESSOR PROTEIN 1"/>
    <property type="match status" value="1"/>
</dbReference>
<evidence type="ECO:0000313" key="4">
    <source>
        <dbReference type="Proteomes" id="UP000001593"/>
    </source>
</evidence>
<dbReference type="HOGENOM" id="CLU_898041_0_0_1"/>
<evidence type="ECO:0000256" key="1">
    <source>
        <dbReference type="ARBA" id="ARBA00022614"/>
    </source>
</evidence>
<keyword evidence="4" id="KW-1185">Reference proteome</keyword>
<dbReference type="Pfam" id="PF13855">
    <property type="entry name" value="LRR_8"/>
    <property type="match status" value="1"/>
</dbReference>
<dbReference type="SMART" id="SM00369">
    <property type="entry name" value="LRR_TYP"/>
    <property type="match status" value="3"/>
</dbReference>
<dbReference type="Gene3D" id="3.80.10.10">
    <property type="entry name" value="Ribonuclease Inhibitor"/>
    <property type="match status" value="1"/>
</dbReference>
<keyword evidence="2" id="KW-0677">Repeat</keyword>
<dbReference type="PhylomeDB" id="A7SDM4"/>
<dbReference type="InterPro" id="IPR050216">
    <property type="entry name" value="LRR_domain-containing"/>
</dbReference>
<dbReference type="SMART" id="SM00364">
    <property type="entry name" value="LRR_BAC"/>
    <property type="match status" value="3"/>
</dbReference>
<dbReference type="InterPro" id="IPR032675">
    <property type="entry name" value="LRR_dom_sf"/>
</dbReference>
<proteinExistence type="predicted"/>
<reference evidence="3 4" key="1">
    <citation type="journal article" date="2007" name="Science">
        <title>Sea anemone genome reveals ancestral eumetazoan gene repertoire and genomic organization.</title>
        <authorList>
            <person name="Putnam N.H."/>
            <person name="Srivastava M."/>
            <person name="Hellsten U."/>
            <person name="Dirks B."/>
            <person name="Chapman J."/>
            <person name="Salamov A."/>
            <person name="Terry A."/>
            <person name="Shapiro H."/>
            <person name="Lindquist E."/>
            <person name="Kapitonov V.V."/>
            <person name="Jurka J."/>
            <person name="Genikhovich G."/>
            <person name="Grigoriev I.V."/>
            <person name="Lucas S.M."/>
            <person name="Steele R.E."/>
            <person name="Finnerty J.R."/>
            <person name="Technau U."/>
            <person name="Martindale M.Q."/>
            <person name="Rokhsar D.S."/>
        </authorList>
    </citation>
    <scope>NUCLEOTIDE SEQUENCE [LARGE SCALE GENOMIC DNA]</scope>
    <source>
        <strain evidence="4">CH2 X CH6</strain>
    </source>
</reference>
<keyword evidence="1" id="KW-0433">Leucine-rich repeat</keyword>
<dbReference type="PROSITE" id="PS51450">
    <property type="entry name" value="LRR"/>
    <property type="match status" value="2"/>
</dbReference>
<dbReference type="InterPro" id="IPR003591">
    <property type="entry name" value="Leu-rich_rpt_typical-subtyp"/>
</dbReference>
<dbReference type="InterPro" id="IPR001611">
    <property type="entry name" value="Leu-rich_rpt"/>
</dbReference>
<evidence type="ECO:0000313" key="3">
    <source>
        <dbReference type="EMBL" id="EDO38189.1"/>
    </source>
</evidence>
<dbReference type="InParanoid" id="A7SDM4"/>
<dbReference type="eggNOG" id="KOG0619">
    <property type="taxonomic scope" value="Eukaryota"/>
</dbReference>
<accession>A7SDM4</accession>
<dbReference type="PANTHER" id="PTHR48051">
    <property type="match status" value="1"/>
</dbReference>
<dbReference type="SUPFAM" id="SSF52058">
    <property type="entry name" value="L domain-like"/>
    <property type="match status" value="1"/>
</dbReference>
<gene>
    <name evidence="3" type="ORF">NEMVEDRAFT_v1g210657</name>
</gene>
<dbReference type="STRING" id="45351.A7SDM4"/>
<dbReference type="Proteomes" id="UP000001593">
    <property type="component" value="Unassembled WGS sequence"/>
</dbReference>
<evidence type="ECO:0000256" key="2">
    <source>
        <dbReference type="ARBA" id="ARBA00022737"/>
    </source>
</evidence>
<name>A7SDM4_NEMVE</name>
<dbReference type="EMBL" id="DS469631">
    <property type="protein sequence ID" value="EDO38189.1"/>
    <property type="molecule type" value="Genomic_DNA"/>
</dbReference>
<dbReference type="AlphaFoldDB" id="A7SDM4"/>
<protein>
    <submittedName>
        <fullName evidence="3">Uncharacterized protein</fullName>
    </submittedName>
</protein>
<organism evidence="3 4">
    <name type="scientific">Nematostella vectensis</name>
    <name type="common">Starlet sea anemone</name>
    <dbReference type="NCBI Taxonomy" id="45351"/>
    <lineage>
        <taxon>Eukaryota</taxon>
        <taxon>Metazoa</taxon>
        <taxon>Cnidaria</taxon>
        <taxon>Anthozoa</taxon>
        <taxon>Hexacorallia</taxon>
        <taxon>Actiniaria</taxon>
        <taxon>Edwardsiidae</taxon>
        <taxon>Nematostella</taxon>
    </lineage>
</organism>